<dbReference type="PROSITE" id="PS00028">
    <property type="entry name" value="ZINC_FINGER_C2H2_1"/>
    <property type="match status" value="1"/>
</dbReference>
<dbReference type="GO" id="GO:0005634">
    <property type="term" value="C:nucleus"/>
    <property type="evidence" value="ECO:0007669"/>
    <property type="project" value="UniProtKB-SubCell"/>
</dbReference>
<evidence type="ECO:0000256" key="8">
    <source>
        <dbReference type="ARBA" id="ARBA00023242"/>
    </source>
</evidence>
<keyword evidence="7" id="KW-0862">Zinc</keyword>
<evidence type="ECO:0000313" key="17">
    <source>
        <dbReference type="Proteomes" id="UP001487740"/>
    </source>
</evidence>
<evidence type="ECO:0000313" key="16">
    <source>
        <dbReference type="EMBL" id="KAK8380609.1"/>
    </source>
</evidence>
<feature type="region of interest" description="Disordered" evidence="14">
    <location>
        <begin position="168"/>
        <end position="202"/>
    </location>
</feature>
<dbReference type="PANTHER" id="PTHR46095:SF1">
    <property type="entry name" value="ZINC FINGER PROTEIN 593"/>
    <property type="match status" value="1"/>
</dbReference>
<dbReference type="InterPro" id="IPR013087">
    <property type="entry name" value="Znf_C2H2_type"/>
</dbReference>
<dbReference type="FunFam" id="3.30.160.60:FF:000299">
    <property type="entry name" value="Zinc finger protein 593"/>
    <property type="match status" value="1"/>
</dbReference>
<dbReference type="GO" id="GO:0008270">
    <property type="term" value="F:zinc ion binding"/>
    <property type="evidence" value="ECO:0007669"/>
    <property type="project" value="UniProtKB-KW"/>
</dbReference>
<evidence type="ECO:0000256" key="5">
    <source>
        <dbReference type="ARBA" id="ARBA00022723"/>
    </source>
</evidence>
<protein>
    <recommendedName>
        <fullName evidence="12">Zinc finger protein 593 homolog</fullName>
    </recommendedName>
</protein>
<keyword evidence="6 13" id="KW-0863">Zinc-finger</keyword>
<dbReference type="Pfam" id="PF12171">
    <property type="entry name" value="zf-C2H2_jaz"/>
    <property type="match status" value="1"/>
</dbReference>
<evidence type="ECO:0000256" key="11">
    <source>
        <dbReference type="ARBA" id="ARBA00065398"/>
    </source>
</evidence>
<dbReference type="Gene3D" id="3.30.160.60">
    <property type="entry name" value="Classic Zinc Finger"/>
    <property type="match status" value="1"/>
</dbReference>
<evidence type="ECO:0000256" key="14">
    <source>
        <dbReference type="SAM" id="MobiDB-lite"/>
    </source>
</evidence>
<dbReference type="InterPro" id="IPR051879">
    <property type="entry name" value="C2H2-ZF_Maturation_Protein"/>
</dbReference>
<name>A0AAW0SZZ0_SCYPA</name>
<evidence type="ECO:0000256" key="10">
    <source>
        <dbReference type="ARBA" id="ARBA00057732"/>
    </source>
</evidence>
<dbReference type="InterPro" id="IPR003604">
    <property type="entry name" value="Matrin/U1-like-C_Znf_C2H2"/>
</dbReference>
<dbReference type="InterPro" id="IPR036236">
    <property type="entry name" value="Znf_C2H2_sf"/>
</dbReference>
<keyword evidence="17" id="KW-1185">Reference proteome</keyword>
<dbReference type="GO" id="GO:0043021">
    <property type="term" value="F:ribonucleoprotein complex binding"/>
    <property type="evidence" value="ECO:0007669"/>
    <property type="project" value="UniProtKB-ARBA"/>
</dbReference>
<dbReference type="SMART" id="SM00451">
    <property type="entry name" value="ZnF_U1"/>
    <property type="match status" value="1"/>
</dbReference>
<dbReference type="PROSITE" id="PS50157">
    <property type="entry name" value="ZINC_FINGER_C2H2_2"/>
    <property type="match status" value="1"/>
</dbReference>
<comment type="caution">
    <text evidence="16">The sequence shown here is derived from an EMBL/GenBank/DDBJ whole genome shotgun (WGS) entry which is preliminary data.</text>
</comment>
<evidence type="ECO:0000256" key="9">
    <source>
        <dbReference type="ARBA" id="ARBA00038064"/>
    </source>
</evidence>
<evidence type="ECO:0000256" key="4">
    <source>
        <dbReference type="ARBA" id="ARBA00022517"/>
    </source>
</evidence>
<keyword evidence="3" id="KW-0963">Cytoplasm</keyword>
<keyword evidence="8" id="KW-0539">Nucleus</keyword>
<accession>A0AAW0SZZ0</accession>
<evidence type="ECO:0000256" key="13">
    <source>
        <dbReference type="PROSITE-ProRule" id="PRU00042"/>
    </source>
</evidence>
<evidence type="ECO:0000256" key="3">
    <source>
        <dbReference type="ARBA" id="ARBA00022490"/>
    </source>
</evidence>
<sequence length="243" mass="28293">MTPREAVVLWRGEMPGPQRRKKFHRGDTHLKKRWRTKRRTKDLDEIDVDLREENASKLLHQEVDDDKPGGGQHYCLHCARYFINNDALKSHFKTKVHKRRLKALEIEPYSIEESERAAGIGSYVPPKKRWVRRKAAAPRSTSAWHPNFARRRRAYPVDCQIGTAEAQLGEGERRLYPPPPPPLPPPPPTFPSLPSPFTPQPGIDTRARSEQWQCTVVAKRFFHEEEPTLGHARVWEAWRLVRL</sequence>
<keyword evidence="4" id="KW-0690">Ribosome biogenesis</keyword>
<dbReference type="GO" id="GO:0042254">
    <property type="term" value="P:ribosome biogenesis"/>
    <property type="evidence" value="ECO:0007669"/>
    <property type="project" value="UniProtKB-KW"/>
</dbReference>
<dbReference type="SUPFAM" id="SSF57667">
    <property type="entry name" value="beta-beta-alpha zinc fingers"/>
    <property type="match status" value="1"/>
</dbReference>
<keyword evidence="5" id="KW-0479">Metal-binding</keyword>
<evidence type="ECO:0000259" key="15">
    <source>
        <dbReference type="PROSITE" id="PS50157"/>
    </source>
</evidence>
<comment type="function">
    <text evidence="10">Involved in pre-60S ribosomal particles maturation by promoting the nuclear export of the 60S ribosome.</text>
</comment>
<evidence type="ECO:0000256" key="12">
    <source>
        <dbReference type="ARBA" id="ARBA00068297"/>
    </source>
</evidence>
<comment type="subunit">
    <text evidence="11">Associates with pre-60S ribosomal particles; released from the pre-60S particle very early in the cytoplasm.</text>
</comment>
<evidence type="ECO:0000256" key="7">
    <source>
        <dbReference type="ARBA" id="ARBA00022833"/>
    </source>
</evidence>
<dbReference type="InterPro" id="IPR022755">
    <property type="entry name" value="Znf_C2H2_jaz"/>
</dbReference>
<comment type="subcellular location">
    <subcellularLocation>
        <location evidence="2">Cytoplasm</location>
    </subcellularLocation>
    <subcellularLocation>
        <location evidence="1">Nucleus</location>
    </subcellularLocation>
</comment>
<dbReference type="PANTHER" id="PTHR46095">
    <property type="entry name" value="ZINC FINGER PROTEIN 593"/>
    <property type="match status" value="1"/>
</dbReference>
<dbReference type="AlphaFoldDB" id="A0AAW0SZZ0"/>
<dbReference type="EMBL" id="JARAKH010000042">
    <property type="protein sequence ID" value="KAK8380609.1"/>
    <property type="molecule type" value="Genomic_DNA"/>
</dbReference>
<proteinExistence type="inferred from homology"/>
<dbReference type="Proteomes" id="UP001487740">
    <property type="component" value="Unassembled WGS sequence"/>
</dbReference>
<gene>
    <name evidence="16" type="ORF">O3P69_016893</name>
</gene>
<dbReference type="GO" id="GO:0005737">
    <property type="term" value="C:cytoplasm"/>
    <property type="evidence" value="ECO:0007669"/>
    <property type="project" value="UniProtKB-SubCell"/>
</dbReference>
<dbReference type="GO" id="GO:0003676">
    <property type="term" value="F:nucleic acid binding"/>
    <property type="evidence" value="ECO:0007669"/>
    <property type="project" value="InterPro"/>
</dbReference>
<evidence type="ECO:0000256" key="6">
    <source>
        <dbReference type="ARBA" id="ARBA00022771"/>
    </source>
</evidence>
<feature type="compositionally biased region" description="Pro residues" evidence="14">
    <location>
        <begin position="176"/>
        <end position="199"/>
    </location>
</feature>
<reference evidence="16 17" key="1">
    <citation type="submission" date="2023-03" db="EMBL/GenBank/DDBJ databases">
        <title>High-quality genome of Scylla paramamosain provides insights in environmental adaptation.</title>
        <authorList>
            <person name="Zhang L."/>
        </authorList>
    </citation>
    <scope>NUCLEOTIDE SEQUENCE [LARGE SCALE GENOMIC DNA]</scope>
    <source>
        <strain evidence="16">LZ_2023a</strain>
        <tissue evidence="16">Muscle</tissue>
    </source>
</reference>
<feature type="domain" description="C2H2-type" evidence="15">
    <location>
        <begin position="73"/>
        <end position="102"/>
    </location>
</feature>
<comment type="similarity">
    <text evidence="9">Belongs to the ZNF593/BUD20 C2H2-type zinc-finger protein family.</text>
</comment>
<evidence type="ECO:0000256" key="1">
    <source>
        <dbReference type="ARBA" id="ARBA00004123"/>
    </source>
</evidence>
<organism evidence="16 17">
    <name type="scientific">Scylla paramamosain</name>
    <name type="common">Mud crab</name>
    <dbReference type="NCBI Taxonomy" id="85552"/>
    <lineage>
        <taxon>Eukaryota</taxon>
        <taxon>Metazoa</taxon>
        <taxon>Ecdysozoa</taxon>
        <taxon>Arthropoda</taxon>
        <taxon>Crustacea</taxon>
        <taxon>Multicrustacea</taxon>
        <taxon>Malacostraca</taxon>
        <taxon>Eumalacostraca</taxon>
        <taxon>Eucarida</taxon>
        <taxon>Decapoda</taxon>
        <taxon>Pleocyemata</taxon>
        <taxon>Brachyura</taxon>
        <taxon>Eubrachyura</taxon>
        <taxon>Portunoidea</taxon>
        <taxon>Portunidae</taxon>
        <taxon>Portuninae</taxon>
        <taxon>Scylla</taxon>
    </lineage>
</organism>
<evidence type="ECO:0000256" key="2">
    <source>
        <dbReference type="ARBA" id="ARBA00004496"/>
    </source>
</evidence>